<dbReference type="PANTHER" id="PTHR44337">
    <property type="entry name" value="CARCINOEMBRYONIC ANTIGEN-RELATED CELL ADHESION MOLECULE 8"/>
    <property type="match status" value="1"/>
</dbReference>
<dbReference type="SMART" id="SM00409">
    <property type="entry name" value="IG"/>
    <property type="match status" value="1"/>
</dbReference>
<proteinExistence type="inferred from homology"/>
<keyword evidence="2" id="KW-1015">Disulfide bond</keyword>
<feature type="region of interest" description="Disordered" evidence="6">
    <location>
        <begin position="1"/>
        <end position="23"/>
    </location>
</feature>
<evidence type="ECO:0000256" key="2">
    <source>
        <dbReference type="ARBA" id="ARBA00023157"/>
    </source>
</evidence>
<evidence type="ECO:0000256" key="6">
    <source>
        <dbReference type="SAM" id="MobiDB-lite"/>
    </source>
</evidence>
<dbReference type="GO" id="GO:0009986">
    <property type="term" value="C:cell surface"/>
    <property type="evidence" value="ECO:0007669"/>
    <property type="project" value="TreeGrafter"/>
</dbReference>
<keyword evidence="4" id="KW-0393">Immunoglobulin domain</keyword>
<feature type="domain" description="Ig-like" evidence="7">
    <location>
        <begin position="74"/>
        <end position="160"/>
    </location>
</feature>
<evidence type="ECO:0000256" key="4">
    <source>
        <dbReference type="ARBA" id="ARBA00023319"/>
    </source>
</evidence>
<dbReference type="Gene3D" id="2.60.40.10">
    <property type="entry name" value="Immunoglobulins"/>
    <property type="match status" value="1"/>
</dbReference>
<evidence type="ECO:0000259" key="7">
    <source>
        <dbReference type="PROSITE" id="PS50835"/>
    </source>
</evidence>
<dbReference type="InterPro" id="IPR036179">
    <property type="entry name" value="Ig-like_dom_sf"/>
</dbReference>
<sequence>MSSKKAAECQKGSEGIFPSSLTTRIPPTTEQFAIVSTIAAEGETVILQYHTKQNKSDGKSQEPYDFTHISSQGQRVSHTPSHKTTVTENEEMVVMTCYSNARSTNWLFNATSLWLRERMKLSQDRRTLTRNPVRREDAGNYQCKASNIISSFESAPVELDVKY</sequence>
<reference evidence="8" key="1">
    <citation type="submission" date="2023-06" db="EMBL/GenBank/DDBJ databases">
        <title>Reference genome for the Northern bat (Eptesicus nilssonii), a most northern bat species.</title>
        <authorList>
            <person name="Laine V.N."/>
            <person name="Pulliainen A.T."/>
            <person name="Lilley T.M."/>
        </authorList>
    </citation>
    <scope>NUCLEOTIDE SEQUENCE</scope>
    <source>
        <strain evidence="8">BLF_Eptnil</strain>
        <tissue evidence="8">Kidney</tissue>
    </source>
</reference>
<dbReference type="FunFam" id="2.60.40.10:FF:000244">
    <property type="entry name" value="carcinoembryonic antigen-related cell adhesion molecule 16"/>
    <property type="match status" value="1"/>
</dbReference>
<dbReference type="Proteomes" id="UP001177744">
    <property type="component" value="Unassembled WGS sequence"/>
</dbReference>
<organism evidence="8 9">
    <name type="scientific">Cnephaeus nilssonii</name>
    <name type="common">Northern bat</name>
    <name type="synonym">Eptesicus nilssonii</name>
    <dbReference type="NCBI Taxonomy" id="3371016"/>
    <lineage>
        <taxon>Eukaryota</taxon>
        <taxon>Metazoa</taxon>
        <taxon>Chordata</taxon>
        <taxon>Craniata</taxon>
        <taxon>Vertebrata</taxon>
        <taxon>Euteleostomi</taxon>
        <taxon>Mammalia</taxon>
        <taxon>Eutheria</taxon>
        <taxon>Laurasiatheria</taxon>
        <taxon>Chiroptera</taxon>
        <taxon>Yangochiroptera</taxon>
        <taxon>Vespertilionidae</taxon>
        <taxon>Cnephaeus</taxon>
    </lineage>
</organism>
<comment type="caution">
    <text evidence="8">The sequence shown here is derived from an EMBL/GenBank/DDBJ whole genome shotgun (WGS) entry which is preliminary data.</text>
</comment>
<evidence type="ECO:0000313" key="8">
    <source>
        <dbReference type="EMBL" id="KAK1330131.1"/>
    </source>
</evidence>
<dbReference type="SUPFAM" id="SSF48726">
    <property type="entry name" value="Immunoglobulin"/>
    <property type="match status" value="1"/>
</dbReference>
<dbReference type="InterPro" id="IPR007110">
    <property type="entry name" value="Ig-like_dom"/>
</dbReference>
<dbReference type="GO" id="GO:0007157">
    <property type="term" value="P:heterophilic cell-cell adhesion via plasma membrane cell adhesion molecules"/>
    <property type="evidence" value="ECO:0007669"/>
    <property type="project" value="TreeGrafter"/>
</dbReference>
<evidence type="ECO:0000313" key="9">
    <source>
        <dbReference type="Proteomes" id="UP001177744"/>
    </source>
</evidence>
<evidence type="ECO:0000256" key="1">
    <source>
        <dbReference type="ARBA" id="ARBA00022729"/>
    </source>
</evidence>
<dbReference type="PROSITE" id="PS50835">
    <property type="entry name" value="IG_LIKE"/>
    <property type="match status" value="1"/>
</dbReference>
<dbReference type="InterPro" id="IPR013783">
    <property type="entry name" value="Ig-like_fold"/>
</dbReference>
<dbReference type="InterPro" id="IPR052598">
    <property type="entry name" value="IgSF_CEA-related"/>
</dbReference>
<gene>
    <name evidence="8" type="ORF">QTO34_010317</name>
</gene>
<dbReference type="AlphaFoldDB" id="A0AA40HF88"/>
<dbReference type="Pfam" id="PF13927">
    <property type="entry name" value="Ig_3"/>
    <property type="match status" value="1"/>
</dbReference>
<keyword evidence="3" id="KW-0325">Glycoprotein</keyword>
<keyword evidence="9" id="KW-1185">Reference proteome</keyword>
<accession>A0AA40HF88</accession>
<dbReference type="EMBL" id="JAULJE010000021">
    <property type="protein sequence ID" value="KAK1330131.1"/>
    <property type="molecule type" value="Genomic_DNA"/>
</dbReference>
<evidence type="ECO:0000256" key="5">
    <source>
        <dbReference type="ARBA" id="ARBA00038222"/>
    </source>
</evidence>
<name>A0AA40HF88_CNENI</name>
<evidence type="ECO:0000256" key="3">
    <source>
        <dbReference type="ARBA" id="ARBA00023180"/>
    </source>
</evidence>
<dbReference type="InterPro" id="IPR003599">
    <property type="entry name" value="Ig_sub"/>
</dbReference>
<dbReference type="PANTHER" id="PTHR44337:SF20">
    <property type="entry name" value="CARCINOEMBRYONIC ANTIGEN-RELATED CELL ADHESION MOLECULE 5-RELATED"/>
    <property type="match status" value="1"/>
</dbReference>
<comment type="similarity">
    <text evidence="5">Belongs to the immunoglobulin superfamily. CEA family.</text>
</comment>
<protein>
    <recommendedName>
        <fullName evidence="7">Ig-like domain-containing protein</fullName>
    </recommendedName>
</protein>
<keyword evidence="1" id="KW-0732">Signal</keyword>